<evidence type="ECO:0000313" key="1">
    <source>
        <dbReference type="EMBL" id="KAJ0081528.1"/>
    </source>
</evidence>
<sequence>MSYLRRACMAASVAAVEGQTDYSSKWNSTVRPLSATKKRYTNSSSSSESSDDGNGPYFRDGQNRNQAQDSIHTVMYLNCWAQS</sequence>
<protein>
    <submittedName>
        <fullName evidence="1">Uncharacterized protein</fullName>
    </submittedName>
</protein>
<keyword evidence="2" id="KW-1185">Reference proteome</keyword>
<proteinExistence type="predicted"/>
<dbReference type="EMBL" id="CM047908">
    <property type="protein sequence ID" value="KAJ0081528.1"/>
    <property type="molecule type" value="Genomic_DNA"/>
</dbReference>
<dbReference type="Proteomes" id="UP001164250">
    <property type="component" value="Chromosome 12"/>
</dbReference>
<gene>
    <name evidence="1" type="ORF">Patl1_10899</name>
</gene>
<organism evidence="1 2">
    <name type="scientific">Pistacia atlantica</name>
    <dbReference type="NCBI Taxonomy" id="434234"/>
    <lineage>
        <taxon>Eukaryota</taxon>
        <taxon>Viridiplantae</taxon>
        <taxon>Streptophyta</taxon>
        <taxon>Embryophyta</taxon>
        <taxon>Tracheophyta</taxon>
        <taxon>Spermatophyta</taxon>
        <taxon>Magnoliopsida</taxon>
        <taxon>eudicotyledons</taxon>
        <taxon>Gunneridae</taxon>
        <taxon>Pentapetalae</taxon>
        <taxon>rosids</taxon>
        <taxon>malvids</taxon>
        <taxon>Sapindales</taxon>
        <taxon>Anacardiaceae</taxon>
        <taxon>Pistacia</taxon>
    </lineage>
</organism>
<evidence type="ECO:0000313" key="2">
    <source>
        <dbReference type="Proteomes" id="UP001164250"/>
    </source>
</evidence>
<comment type="caution">
    <text evidence="1">The sequence shown here is derived from an EMBL/GenBank/DDBJ whole genome shotgun (WGS) entry which is preliminary data.</text>
</comment>
<reference evidence="2" key="1">
    <citation type="journal article" date="2023" name="G3 (Bethesda)">
        <title>Genome assembly and association tests identify interacting loci associated with vigor, precocity, and sex in interspecific pistachio rootstocks.</title>
        <authorList>
            <person name="Palmer W."/>
            <person name="Jacygrad E."/>
            <person name="Sagayaradj S."/>
            <person name="Cavanaugh K."/>
            <person name="Han R."/>
            <person name="Bertier L."/>
            <person name="Beede B."/>
            <person name="Kafkas S."/>
            <person name="Golino D."/>
            <person name="Preece J."/>
            <person name="Michelmore R."/>
        </authorList>
    </citation>
    <scope>NUCLEOTIDE SEQUENCE [LARGE SCALE GENOMIC DNA]</scope>
</reference>
<name>A0ACC1A2P8_9ROSI</name>
<accession>A0ACC1A2P8</accession>